<evidence type="ECO:0000313" key="10">
    <source>
        <dbReference type="Proteomes" id="UP001140091"/>
    </source>
</evidence>
<evidence type="ECO:0000256" key="5">
    <source>
        <dbReference type="ARBA" id="ARBA00022723"/>
    </source>
</evidence>
<evidence type="ECO:0000256" key="4">
    <source>
        <dbReference type="ARBA" id="ARBA00022617"/>
    </source>
</evidence>
<name>A0A9W8M927_9AGAR</name>
<dbReference type="PRINTS" id="PR00463">
    <property type="entry name" value="EP450I"/>
</dbReference>
<evidence type="ECO:0000313" key="9">
    <source>
        <dbReference type="EMBL" id="KAJ2921247.1"/>
    </source>
</evidence>
<dbReference type="InterPro" id="IPR001128">
    <property type="entry name" value="Cyt_P450"/>
</dbReference>
<dbReference type="GO" id="GO:0016705">
    <property type="term" value="F:oxidoreductase activity, acting on paired donors, with incorporation or reduction of molecular oxygen"/>
    <property type="evidence" value="ECO:0007669"/>
    <property type="project" value="InterPro"/>
</dbReference>
<dbReference type="PANTHER" id="PTHR46300">
    <property type="entry name" value="P450, PUTATIVE (EUROFUNG)-RELATED-RELATED"/>
    <property type="match status" value="1"/>
</dbReference>
<keyword evidence="8" id="KW-0503">Monooxygenase</keyword>
<gene>
    <name evidence="9" type="ORF">H1R20_g15847</name>
</gene>
<dbReference type="GO" id="GO:0020037">
    <property type="term" value="F:heme binding"/>
    <property type="evidence" value="ECO:0007669"/>
    <property type="project" value="InterPro"/>
</dbReference>
<dbReference type="Proteomes" id="UP001140091">
    <property type="component" value="Unassembled WGS sequence"/>
</dbReference>
<evidence type="ECO:0000256" key="6">
    <source>
        <dbReference type="ARBA" id="ARBA00023002"/>
    </source>
</evidence>
<dbReference type="InterPro" id="IPR036396">
    <property type="entry name" value="Cyt_P450_sf"/>
</dbReference>
<comment type="pathway">
    <text evidence="2">Secondary metabolite biosynthesis.</text>
</comment>
<keyword evidence="10" id="KW-1185">Reference proteome</keyword>
<dbReference type="Pfam" id="PF00067">
    <property type="entry name" value="p450"/>
    <property type="match status" value="2"/>
</dbReference>
<keyword evidence="7" id="KW-0408">Iron</keyword>
<keyword evidence="6" id="KW-0560">Oxidoreductase</keyword>
<comment type="caution">
    <text evidence="9">The sequence shown here is derived from an EMBL/GenBank/DDBJ whole genome shotgun (WGS) entry which is preliminary data.</text>
</comment>
<dbReference type="PANTHER" id="PTHR46300:SF7">
    <property type="entry name" value="P450, PUTATIVE (EUROFUNG)-RELATED"/>
    <property type="match status" value="1"/>
</dbReference>
<evidence type="ECO:0000256" key="1">
    <source>
        <dbReference type="ARBA" id="ARBA00001971"/>
    </source>
</evidence>
<organism evidence="9 10">
    <name type="scientific">Candolleomyces eurysporus</name>
    <dbReference type="NCBI Taxonomy" id="2828524"/>
    <lineage>
        <taxon>Eukaryota</taxon>
        <taxon>Fungi</taxon>
        <taxon>Dikarya</taxon>
        <taxon>Basidiomycota</taxon>
        <taxon>Agaricomycotina</taxon>
        <taxon>Agaricomycetes</taxon>
        <taxon>Agaricomycetidae</taxon>
        <taxon>Agaricales</taxon>
        <taxon>Agaricineae</taxon>
        <taxon>Psathyrellaceae</taxon>
        <taxon>Candolleomyces</taxon>
    </lineage>
</organism>
<dbReference type="GO" id="GO:0004497">
    <property type="term" value="F:monooxygenase activity"/>
    <property type="evidence" value="ECO:0007669"/>
    <property type="project" value="UniProtKB-KW"/>
</dbReference>
<keyword evidence="5" id="KW-0479">Metal-binding</keyword>
<dbReference type="InterPro" id="IPR050364">
    <property type="entry name" value="Cytochrome_P450_fung"/>
</dbReference>
<dbReference type="OrthoDB" id="2789670at2759"/>
<evidence type="ECO:0008006" key="11">
    <source>
        <dbReference type="Google" id="ProtNLM"/>
    </source>
</evidence>
<dbReference type="SUPFAM" id="SSF48264">
    <property type="entry name" value="Cytochrome P450"/>
    <property type="match status" value="2"/>
</dbReference>
<comment type="similarity">
    <text evidence="3">Belongs to the cytochrome P450 family.</text>
</comment>
<dbReference type="Gene3D" id="1.10.630.10">
    <property type="entry name" value="Cytochrome P450"/>
    <property type="match status" value="2"/>
</dbReference>
<evidence type="ECO:0000256" key="8">
    <source>
        <dbReference type="ARBA" id="ARBA00023033"/>
    </source>
</evidence>
<proteinExistence type="inferred from homology"/>
<reference evidence="9" key="1">
    <citation type="submission" date="2022-06" db="EMBL/GenBank/DDBJ databases">
        <title>Genome Sequence of Candolleomyces eurysporus.</title>
        <authorList>
            <person name="Buettner E."/>
        </authorList>
    </citation>
    <scope>NUCLEOTIDE SEQUENCE</scope>
    <source>
        <strain evidence="9">VTCC 930004</strain>
    </source>
</reference>
<protein>
    <recommendedName>
        <fullName evidence="11">Cytochrome P450</fullName>
    </recommendedName>
</protein>
<keyword evidence="4" id="KW-0349">Heme</keyword>
<evidence type="ECO:0000256" key="2">
    <source>
        <dbReference type="ARBA" id="ARBA00005179"/>
    </source>
</evidence>
<dbReference type="CDD" id="cd11065">
    <property type="entry name" value="CYP64-like"/>
    <property type="match status" value="1"/>
</dbReference>
<dbReference type="InterPro" id="IPR002401">
    <property type="entry name" value="Cyt_P450_E_grp-I"/>
</dbReference>
<comment type="cofactor">
    <cofactor evidence="1">
        <name>heme</name>
        <dbReference type="ChEBI" id="CHEBI:30413"/>
    </cofactor>
</comment>
<accession>A0A9W8M927</accession>
<evidence type="ECO:0000256" key="3">
    <source>
        <dbReference type="ARBA" id="ARBA00010617"/>
    </source>
</evidence>
<evidence type="ECO:0000256" key="7">
    <source>
        <dbReference type="ARBA" id="ARBA00023004"/>
    </source>
</evidence>
<feature type="non-terminal residue" evidence="9">
    <location>
        <position position="1"/>
    </location>
</feature>
<dbReference type="GO" id="GO:0005506">
    <property type="term" value="F:iron ion binding"/>
    <property type="evidence" value="ECO:0007669"/>
    <property type="project" value="InterPro"/>
</dbReference>
<dbReference type="AlphaFoldDB" id="A0A9W8M927"/>
<dbReference type="EMBL" id="JANBPK010001642">
    <property type="protein sequence ID" value="KAJ2921247.1"/>
    <property type="molecule type" value="Genomic_DNA"/>
</dbReference>
<sequence>MIYLTAPGHGVLVLGSHRRAVDLLDKRSVNYSDRPDFPIVEMTGMDWTFGLMPYGAKWRQHSRTFLKYYSSGAVQQYHPIMYEETKAFLRKVNSQPNDIFEDIQFLFGAELMRVAYGFDENRRNEVLINNAVTLVSRFADAVLPGRFLVNSLPALRELSQIGFKTVYPPFEEAKSNFAKGASGRHPSMAADLIDNLPEESDANYAMLENIARSVCAVGYVAGAETTSSAATVLLYILASHPEIQTKAQAEIDAVVGSDRLPLVMDRENLTYVHAVIKEVGRWHTVAPLGVAHCNAEDDEYDGYFIPKGTIILQNNWVMMHDKDVFDKPTEFIPERYIKDGKIDLSVPDAHHAAFGHGRRNDALFLMAASLLATHTVVVPKDEKGNVAPMKLESQNLAISCRGSFAKREHDKRSANYSDRPASPIVDMTGVGWSIGIMPYGAMWRQHSRAFHKYFTPTAVHQYHPIIYEETKAYLRKVSSHPNDIFEDTQFLFGAALMRIAYGFDDNRRNEALIDNAIALVSRFSDAVLPGRYLVNSIPALRHIPSWFPGAGFKKVFRELSHINFKTVYPPFEEAKSLFAQGGNGRHPSIAADLIDSLPEESDPNYAALETVARNVCAMGFVAGAETTGSSATALLYVLASYPEVQSKAQAEIDAIVGSDRLPLVTDREKLPYVHAIVKEVGRWYTVVPLGVAHSNTEDDEYDGYFIPKGTVIFQNNCNDAMFVMAASLLATHTLAAPKDEKGNVAPMKLEGQNLAVR</sequence>